<protein>
    <submittedName>
        <fullName evidence="3">Uncharacterized protein</fullName>
    </submittedName>
</protein>
<feature type="region of interest" description="Disordered" evidence="1">
    <location>
        <begin position="29"/>
        <end position="53"/>
    </location>
</feature>
<accession>A0A841YEH1</accession>
<sequence>MKKIWKKGLLSLMSASLVLSLIPPYTGFAEEEGTSQKDTDKVEEKRTEVKDERTETEIVYDNHDGSFTKQIFSEPIHVEVDGEMERVNPELEKDWINVNKVDSKIANIMWMYEKNSAPF</sequence>
<proteinExistence type="predicted"/>
<organism evidence="3 4">
    <name type="scientific">Listeria fleischmannii</name>
    <dbReference type="NCBI Taxonomy" id="1069827"/>
    <lineage>
        <taxon>Bacteria</taxon>
        <taxon>Bacillati</taxon>
        <taxon>Bacillota</taxon>
        <taxon>Bacilli</taxon>
        <taxon>Bacillales</taxon>
        <taxon>Listeriaceae</taxon>
        <taxon>Listeria</taxon>
    </lineage>
</organism>
<evidence type="ECO:0000313" key="3">
    <source>
        <dbReference type="EMBL" id="MBC1398792.1"/>
    </source>
</evidence>
<feature type="signal peptide" evidence="2">
    <location>
        <begin position="1"/>
        <end position="29"/>
    </location>
</feature>
<keyword evidence="2" id="KW-0732">Signal</keyword>
<comment type="caution">
    <text evidence="3">The sequence shown here is derived from an EMBL/GenBank/DDBJ whole genome shotgun (WGS) entry which is preliminary data.</text>
</comment>
<dbReference type="Proteomes" id="UP000571128">
    <property type="component" value="Unassembled WGS sequence"/>
</dbReference>
<name>A0A841YEH1_9LIST</name>
<gene>
    <name evidence="3" type="ORF">HB844_07920</name>
</gene>
<evidence type="ECO:0000256" key="2">
    <source>
        <dbReference type="SAM" id="SignalP"/>
    </source>
</evidence>
<dbReference type="EMBL" id="JAARPY010000007">
    <property type="protein sequence ID" value="MBC1398792.1"/>
    <property type="molecule type" value="Genomic_DNA"/>
</dbReference>
<feature type="compositionally biased region" description="Basic and acidic residues" evidence="1">
    <location>
        <begin position="34"/>
        <end position="53"/>
    </location>
</feature>
<feature type="chain" id="PRO_5032385513" evidence="2">
    <location>
        <begin position="30"/>
        <end position="119"/>
    </location>
</feature>
<evidence type="ECO:0000256" key="1">
    <source>
        <dbReference type="SAM" id="MobiDB-lite"/>
    </source>
</evidence>
<reference evidence="3 4" key="1">
    <citation type="submission" date="2020-03" db="EMBL/GenBank/DDBJ databases">
        <title>Soil Listeria distribution.</title>
        <authorList>
            <person name="Liao J."/>
            <person name="Wiedmann M."/>
        </authorList>
    </citation>
    <scope>NUCLEOTIDE SEQUENCE [LARGE SCALE GENOMIC DNA]</scope>
    <source>
        <strain evidence="3 4">FSL L7-1645</strain>
    </source>
</reference>
<feature type="non-terminal residue" evidence="3">
    <location>
        <position position="119"/>
    </location>
</feature>
<dbReference type="AlphaFoldDB" id="A0A841YEH1"/>
<dbReference type="RefSeq" id="WP_185338627.1">
    <property type="nucleotide sequence ID" value="NZ_JAARPY010000007.1"/>
</dbReference>
<evidence type="ECO:0000313" key="4">
    <source>
        <dbReference type="Proteomes" id="UP000571128"/>
    </source>
</evidence>